<dbReference type="GO" id="GO:1990195">
    <property type="term" value="C:macrolide transmembrane transporter complex"/>
    <property type="evidence" value="ECO:0007669"/>
    <property type="project" value="InterPro"/>
</dbReference>
<dbReference type="Gene3D" id="2.40.30.170">
    <property type="match status" value="1"/>
</dbReference>
<dbReference type="Gene3D" id="6.10.140.1990">
    <property type="match status" value="1"/>
</dbReference>
<dbReference type="Proteomes" id="UP000532440">
    <property type="component" value="Unassembled WGS sequence"/>
</dbReference>
<reference evidence="7 8" key="1">
    <citation type="submission" date="2020-08" db="EMBL/GenBank/DDBJ databases">
        <title>Genomic Encyclopedia of Type Strains, Phase IV (KMG-IV): sequencing the most valuable type-strain genomes for metagenomic binning, comparative biology and taxonomic classification.</title>
        <authorList>
            <person name="Goeker M."/>
        </authorList>
    </citation>
    <scope>NUCLEOTIDE SEQUENCE [LARGE SCALE GENOMIC DNA]</scope>
    <source>
        <strain evidence="7 8">DSM 29781</strain>
    </source>
</reference>
<feature type="domain" description="CusB-like beta-barrel" evidence="4">
    <location>
        <begin position="225"/>
        <end position="295"/>
    </location>
</feature>
<dbReference type="Pfam" id="PF25954">
    <property type="entry name" value="Beta-barrel_RND_2"/>
    <property type="match status" value="1"/>
</dbReference>
<dbReference type="Gene3D" id="2.40.50.100">
    <property type="match status" value="1"/>
</dbReference>
<feature type="region of interest" description="Disordered" evidence="3">
    <location>
        <begin position="378"/>
        <end position="400"/>
    </location>
</feature>
<dbReference type="InterPro" id="IPR058637">
    <property type="entry name" value="YknX-like_C"/>
</dbReference>
<dbReference type="GO" id="GO:0015562">
    <property type="term" value="F:efflux transmembrane transporter activity"/>
    <property type="evidence" value="ECO:0007669"/>
    <property type="project" value="TreeGrafter"/>
</dbReference>
<comment type="similarity">
    <text evidence="1">Belongs to the membrane fusion protein (MFP) (TC 8.A.1) family.</text>
</comment>
<dbReference type="GO" id="GO:0019898">
    <property type="term" value="C:extrinsic component of membrane"/>
    <property type="evidence" value="ECO:0007669"/>
    <property type="project" value="InterPro"/>
</dbReference>
<feature type="domain" description="YknX-like C-terminal permuted SH3-like" evidence="6">
    <location>
        <begin position="304"/>
        <end position="370"/>
    </location>
</feature>
<dbReference type="InterPro" id="IPR006143">
    <property type="entry name" value="RND_pump_MFP"/>
</dbReference>
<protein>
    <submittedName>
        <fullName evidence="7">Membrane fusion protein (Multidrug efflux system)</fullName>
    </submittedName>
</protein>
<dbReference type="GO" id="GO:1990281">
    <property type="term" value="C:efflux pump complex"/>
    <property type="evidence" value="ECO:0007669"/>
    <property type="project" value="TreeGrafter"/>
</dbReference>
<dbReference type="SUPFAM" id="SSF111369">
    <property type="entry name" value="HlyD-like secretion proteins"/>
    <property type="match status" value="1"/>
</dbReference>
<evidence type="ECO:0000313" key="8">
    <source>
        <dbReference type="Proteomes" id="UP000532440"/>
    </source>
</evidence>
<dbReference type="Gene3D" id="2.40.420.20">
    <property type="match status" value="1"/>
</dbReference>
<evidence type="ECO:0000259" key="5">
    <source>
        <dbReference type="Pfam" id="PF25973"/>
    </source>
</evidence>
<keyword evidence="2" id="KW-0175">Coiled coil</keyword>
<dbReference type="GO" id="GO:1990961">
    <property type="term" value="P:xenobiotic detoxification by transmembrane export across the plasma membrane"/>
    <property type="evidence" value="ECO:0007669"/>
    <property type="project" value="InterPro"/>
</dbReference>
<name>A0A7W8HFL1_9BURK</name>
<dbReference type="AlphaFoldDB" id="A0A7W8HFL1"/>
<evidence type="ECO:0000256" key="2">
    <source>
        <dbReference type="ARBA" id="ARBA00023054"/>
    </source>
</evidence>
<dbReference type="InterPro" id="IPR030190">
    <property type="entry name" value="MacA_alpha-hairpin_sf"/>
</dbReference>
<dbReference type="Pfam" id="PF25989">
    <property type="entry name" value="YknX_C"/>
    <property type="match status" value="1"/>
</dbReference>
<dbReference type="EMBL" id="JACHGB010000002">
    <property type="protein sequence ID" value="MBB5271111.1"/>
    <property type="molecule type" value="Genomic_DNA"/>
</dbReference>
<dbReference type="RefSeq" id="WP_183965097.1">
    <property type="nucleotide sequence ID" value="NZ_BAABEW010000017.1"/>
</dbReference>
<accession>A0A7W8HFL1</accession>
<evidence type="ECO:0000313" key="7">
    <source>
        <dbReference type="EMBL" id="MBB5271111.1"/>
    </source>
</evidence>
<gene>
    <name evidence="7" type="ORF">HNQ70_001115</name>
</gene>
<feature type="domain" description="CzcB-like barrel-sandwich hybrid" evidence="5">
    <location>
        <begin position="92"/>
        <end position="216"/>
    </location>
</feature>
<dbReference type="FunFam" id="2.40.30.170:FF:000010">
    <property type="entry name" value="Efflux RND transporter periplasmic adaptor subunit"/>
    <property type="match status" value="1"/>
</dbReference>
<dbReference type="InterPro" id="IPR058647">
    <property type="entry name" value="BSH_CzcB-like"/>
</dbReference>
<evidence type="ECO:0000256" key="3">
    <source>
        <dbReference type="SAM" id="MobiDB-lite"/>
    </source>
</evidence>
<evidence type="ECO:0000256" key="1">
    <source>
        <dbReference type="ARBA" id="ARBA00009477"/>
    </source>
</evidence>
<keyword evidence="8" id="KW-1185">Reference proteome</keyword>
<dbReference type="GO" id="GO:0030313">
    <property type="term" value="C:cell envelope"/>
    <property type="evidence" value="ECO:0007669"/>
    <property type="project" value="UniProtKB-SubCell"/>
</dbReference>
<evidence type="ECO:0000259" key="4">
    <source>
        <dbReference type="Pfam" id="PF25954"/>
    </source>
</evidence>
<dbReference type="InterPro" id="IPR058792">
    <property type="entry name" value="Beta-barrel_RND_2"/>
</dbReference>
<dbReference type="NCBIfam" id="TIGR01730">
    <property type="entry name" value="RND_mfp"/>
    <property type="match status" value="1"/>
</dbReference>
<dbReference type="PANTHER" id="PTHR30469">
    <property type="entry name" value="MULTIDRUG RESISTANCE PROTEIN MDTA"/>
    <property type="match status" value="1"/>
</dbReference>
<sequence length="400" mass="40964">MKKVSVILLAVAGLLALGWWGYRSQRVAPGAAVEITEARSPAAAARPGGAAASRPGGSAAAGPVGVEVAQAAAMAMADEVQAVGTLKANESVVVRPEIAGRIVAIGFSDGARVARGALLVSLDASVLAAQAEQARAELALAQTSFERTRDLAGRQFVSGSALDQAAATLKVQQARLSLAEAQLAKTRIRAPFGGVLGLRNVSVGEVVKDGAELVMLEDVSSMKVDLRLPERFLGQLRPGQSIGVEVDAFPGKSFLATLDALDAQVDANGRSVLARGRLANPDGALRSGMFAKARIVLREKPQATVVPEEAILPVGADSFIFRIEDGKALRVAVRTGLRRDGRVEILDGVRPGDTVVVAGHQRLTRDAMAVRVVDAGAAQEAAPGPGPASGPAAGAAARGG</sequence>
<organism evidence="7 8">
    <name type="scientific">Quisquiliibacterium transsilvanicum</name>
    <dbReference type="NCBI Taxonomy" id="1549638"/>
    <lineage>
        <taxon>Bacteria</taxon>
        <taxon>Pseudomonadati</taxon>
        <taxon>Pseudomonadota</taxon>
        <taxon>Betaproteobacteria</taxon>
        <taxon>Burkholderiales</taxon>
        <taxon>Burkholderiaceae</taxon>
        <taxon>Quisquiliibacterium</taxon>
    </lineage>
</organism>
<dbReference type="Pfam" id="PF25973">
    <property type="entry name" value="BSH_CzcB"/>
    <property type="match status" value="1"/>
</dbReference>
<comment type="caution">
    <text evidence="7">The sequence shown here is derived from an EMBL/GenBank/DDBJ whole genome shotgun (WGS) entry which is preliminary data.</text>
</comment>
<proteinExistence type="inferred from homology"/>
<evidence type="ECO:0000259" key="6">
    <source>
        <dbReference type="Pfam" id="PF25989"/>
    </source>
</evidence>